<evidence type="ECO:0000256" key="1">
    <source>
        <dbReference type="ARBA" id="ARBA00004394"/>
    </source>
</evidence>
<gene>
    <name evidence="17" type="primary">SEC24_4</name>
    <name evidence="17" type="ORF">CU098_011746</name>
</gene>
<keyword evidence="9" id="KW-0653">Protein transport</keyword>
<evidence type="ECO:0000256" key="10">
    <source>
        <dbReference type="ARBA" id="ARBA00023034"/>
    </source>
</evidence>
<evidence type="ECO:0000259" key="14">
    <source>
        <dbReference type="Pfam" id="PF04811"/>
    </source>
</evidence>
<dbReference type="GO" id="GO:0000149">
    <property type="term" value="F:SNARE binding"/>
    <property type="evidence" value="ECO:0007669"/>
    <property type="project" value="TreeGrafter"/>
</dbReference>
<reference evidence="17 18" key="1">
    <citation type="journal article" date="2018" name="G3 (Bethesda)">
        <title>Phylogenetic and Phylogenomic Definition of Rhizopus Species.</title>
        <authorList>
            <person name="Gryganskyi A.P."/>
            <person name="Golan J."/>
            <person name="Dolatabadi S."/>
            <person name="Mondo S."/>
            <person name="Robb S."/>
            <person name="Idnurm A."/>
            <person name="Muszewska A."/>
            <person name="Steczkiewicz K."/>
            <person name="Masonjones S."/>
            <person name="Liao H.L."/>
            <person name="Gajdeczka M.T."/>
            <person name="Anike F."/>
            <person name="Vuek A."/>
            <person name="Anishchenko I.M."/>
            <person name="Voigt K."/>
            <person name="de Hoog G.S."/>
            <person name="Smith M.E."/>
            <person name="Heitman J."/>
            <person name="Vilgalys R."/>
            <person name="Stajich J.E."/>
        </authorList>
    </citation>
    <scope>NUCLEOTIDE SEQUENCE [LARGE SCALE GENOMIC DNA]</scope>
    <source>
        <strain evidence="17 18">LSU 92-RS-03</strain>
    </source>
</reference>
<keyword evidence="6" id="KW-0963">Cytoplasm</keyword>
<keyword evidence="18" id="KW-1185">Reference proteome</keyword>
<evidence type="ECO:0000313" key="18">
    <source>
        <dbReference type="Proteomes" id="UP000253551"/>
    </source>
</evidence>
<dbReference type="PANTHER" id="PTHR13803:SF39">
    <property type="entry name" value="SECRETORY 24AB, ISOFORM A"/>
    <property type="match status" value="1"/>
</dbReference>
<dbReference type="InterPro" id="IPR006900">
    <property type="entry name" value="Sec23/24_helical_dom"/>
</dbReference>
<proteinExistence type="inferred from homology"/>
<dbReference type="Proteomes" id="UP000253551">
    <property type="component" value="Unassembled WGS sequence"/>
</dbReference>
<organism evidence="17 18">
    <name type="scientific">Rhizopus stolonifer</name>
    <name type="common">Rhizopus nigricans</name>
    <dbReference type="NCBI Taxonomy" id="4846"/>
    <lineage>
        <taxon>Eukaryota</taxon>
        <taxon>Fungi</taxon>
        <taxon>Fungi incertae sedis</taxon>
        <taxon>Mucoromycota</taxon>
        <taxon>Mucoromycotina</taxon>
        <taxon>Mucoromycetes</taxon>
        <taxon>Mucorales</taxon>
        <taxon>Mucorineae</taxon>
        <taxon>Rhizopodaceae</taxon>
        <taxon>Rhizopus</taxon>
    </lineage>
</organism>
<dbReference type="Gene3D" id="2.30.30.380">
    <property type="entry name" value="Zn-finger domain of Sec23/24"/>
    <property type="match status" value="1"/>
</dbReference>
<evidence type="ECO:0000256" key="3">
    <source>
        <dbReference type="ARBA" id="ARBA00004586"/>
    </source>
</evidence>
<dbReference type="Pfam" id="PF00626">
    <property type="entry name" value="Gelsolin"/>
    <property type="match status" value="1"/>
</dbReference>
<evidence type="ECO:0000256" key="7">
    <source>
        <dbReference type="ARBA" id="ARBA00022824"/>
    </source>
</evidence>
<dbReference type="InterPro" id="IPR036175">
    <property type="entry name" value="Sec23/24_helical_dom_sf"/>
</dbReference>
<dbReference type="Pfam" id="PF04811">
    <property type="entry name" value="Sec23_trunk"/>
    <property type="match status" value="1"/>
</dbReference>
<dbReference type="GO" id="GO:0008270">
    <property type="term" value="F:zinc ion binding"/>
    <property type="evidence" value="ECO:0007669"/>
    <property type="project" value="InterPro"/>
</dbReference>
<accession>A0A367KM43</accession>
<evidence type="ECO:0000256" key="8">
    <source>
        <dbReference type="ARBA" id="ARBA00022892"/>
    </source>
</evidence>
<dbReference type="Pfam" id="PF04810">
    <property type="entry name" value="zf-Sec23_Sec24"/>
    <property type="match status" value="1"/>
</dbReference>
<comment type="caution">
    <text evidence="17">The sequence shown here is derived from an EMBL/GenBank/DDBJ whole genome shotgun (WGS) entry which is preliminary data.</text>
</comment>
<dbReference type="GO" id="GO:0006886">
    <property type="term" value="P:intracellular protein transport"/>
    <property type="evidence" value="ECO:0007669"/>
    <property type="project" value="InterPro"/>
</dbReference>
<dbReference type="InterPro" id="IPR006896">
    <property type="entry name" value="Sec23/24_trunk_dom"/>
</dbReference>
<evidence type="ECO:0000259" key="13">
    <source>
        <dbReference type="Pfam" id="PF04810"/>
    </source>
</evidence>
<dbReference type="GO" id="GO:0005789">
    <property type="term" value="C:endoplasmic reticulum membrane"/>
    <property type="evidence" value="ECO:0007669"/>
    <property type="project" value="UniProtKB-SubCell"/>
</dbReference>
<keyword evidence="7" id="KW-0256">Endoplasmic reticulum</keyword>
<sequence length="691" mass="76423">SQVPVVPDTTVSRCSRCKTYINPFVQFSGGALQWTCNMCGMNNDVPQSFDWDILTQQQTDRYSRPELNYGCVDFMASTDYIVRPPQPPVYVFVIDTSFQAVQSGMIRVVADAILASLDKIPNEDGRTKVGFITVDNAVGFHKLSGDEPEILVVGDLNDIYLPRSLSDLMVHLAESRKVVEDLLAKMKTMYTHTHTPSNCLGSALQAARKLLAPTGGKIVCFQASVPTVGEGIMQPKQGMISVDAPIMTASSSFYKTLAAECTKLQICADMFVFGNTNANADLTTLNVMPRFTGGQTHFYPGFTAANQTACLRLKQEVIRLLAQQMGLEAVMRTRCSEGIVCHAFFGNCTTRVPDIMALPNVPCDQSYCVELLMEQDIPSSHVYFQTALLHTTSTGERRIRVMNLCLPVTQSASELFSSVDQVAVARTLCHQAIDKAAQGKLKDGRDYLANRTIEVCQAYRQQVLGSTTTTQLSICRSLSVFPLLILGILKTPAFHDAPVPADLRAQSAILLRTLPMDPWERLVHPMLHSVHQMPPMAGTLDATGQCVYPPRLHLSSEKLEAHGCYLLQDGQDVYIWVGKQAIPPLCKDLFDVPSLDQIFSGQIPLLPQVRSSISSRLNTLIQHIQTDRQVTYYPTISIVKEDGDPMLRSRFLSHLIEDRQPTGPTNAGAHQDQVNSGMSYFQWLGYIRAKC</sequence>
<keyword evidence="11" id="KW-0472">Membrane</keyword>
<evidence type="ECO:0000259" key="12">
    <source>
        <dbReference type="Pfam" id="PF00626"/>
    </source>
</evidence>
<evidence type="ECO:0000259" key="15">
    <source>
        <dbReference type="Pfam" id="PF04815"/>
    </source>
</evidence>
<evidence type="ECO:0000256" key="4">
    <source>
        <dbReference type="ARBA" id="ARBA00008334"/>
    </source>
</evidence>
<keyword evidence="5" id="KW-0813">Transport</keyword>
<evidence type="ECO:0000259" key="16">
    <source>
        <dbReference type="Pfam" id="PF08033"/>
    </source>
</evidence>
<dbReference type="GO" id="GO:0090110">
    <property type="term" value="P:COPII-coated vesicle cargo loading"/>
    <property type="evidence" value="ECO:0007669"/>
    <property type="project" value="TreeGrafter"/>
</dbReference>
<feature type="domain" description="Sec23/Sec24 helical" evidence="15">
    <location>
        <begin position="420"/>
        <end position="517"/>
    </location>
</feature>
<dbReference type="PANTHER" id="PTHR13803">
    <property type="entry name" value="SEC24-RELATED PROTEIN"/>
    <property type="match status" value="1"/>
</dbReference>
<comment type="subcellular location">
    <subcellularLocation>
        <location evidence="2">Cytoplasm</location>
    </subcellularLocation>
    <subcellularLocation>
        <location evidence="3">Endoplasmic reticulum membrane</location>
    </subcellularLocation>
    <subcellularLocation>
        <location evidence="1">Golgi apparatus membrane</location>
    </subcellularLocation>
</comment>
<dbReference type="AlphaFoldDB" id="A0A367KM43"/>
<dbReference type="SUPFAM" id="SSF53300">
    <property type="entry name" value="vWA-like"/>
    <property type="match status" value="1"/>
</dbReference>
<dbReference type="InterPro" id="IPR036180">
    <property type="entry name" value="Gelsolin-like_dom_sf"/>
</dbReference>
<dbReference type="GO" id="GO:0030127">
    <property type="term" value="C:COPII vesicle coat"/>
    <property type="evidence" value="ECO:0007669"/>
    <property type="project" value="InterPro"/>
</dbReference>
<dbReference type="SUPFAM" id="SSF82754">
    <property type="entry name" value="C-terminal, gelsolin-like domain of Sec23/24"/>
    <property type="match status" value="1"/>
</dbReference>
<dbReference type="Pfam" id="PF08033">
    <property type="entry name" value="Sec23_BS"/>
    <property type="match status" value="1"/>
</dbReference>
<dbReference type="Gene3D" id="2.60.40.1670">
    <property type="entry name" value="beta-sandwich domain of Sec23/24"/>
    <property type="match status" value="1"/>
</dbReference>
<evidence type="ECO:0000313" key="17">
    <source>
        <dbReference type="EMBL" id="RCI03200.1"/>
    </source>
</evidence>
<dbReference type="Gene3D" id="3.40.50.410">
    <property type="entry name" value="von Willebrand factor, type A domain"/>
    <property type="match status" value="1"/>
</dbReference>
<dbReference type="InterPro" id="IPR012990">
    <property type="entry name" value="Beta-sandwich_Sec23_24"/>
</dbReference>
<feature type="domain" description="Sec23/Sec24 beta-sandwich" evidence="16">
    <location>
        <begin position="326"/>
        <end position="409"/>
    </location>
</feature>
<evidence type="ECO:0000256" key="2">
    <source>
        <dbReference type="ARBA" id="ARBA00004496"/>
    </source>
</evidence>
<dbReference type="GO" id="GO:0070971">
    <property type="term" value="C:endoplasmic reticulum exit site"/>
    <property type="evidence" value="ECO:0007669"/>
    <property type="project" value="TreeGrafter"/>
</dbReference>
<keyword evidence="10" id="KW-0333">Golgi apparatus</keyword>
<dbReference type="STRING" id="4846.A0A367KM43"/>
<dbReference type="Gene3D" id="1.20.120.730">
    <property type="entry name" value="Sec23/Sec24 helical domain"/>
    <property type="match status" value="1"/>
</dbReference>
<dbReference type="InterPro" id="IPR007123">
    <property type="entry name" value="Gelsolin-like_dom"/>
</dbReference>
<keyword evidence="8" id="KW-0931">ER-Golgi transport</keyword>
<feature type="domain" description="Gelsolin-like" evidence="12">
    <location>
        <begin position="549"/>
        <end position="602"/>
    </location>
</feature>
<dbReference type="EMBL" id="PJQM01001107">
    <property type="protein sequence ID" value="RCI03200.1"/>
    <property type="molecule type" value="Genomic_DNA"/>
</dbReference>
<feature type="non-terminal residue" evidence="17">
    <location>
        <position position="1"/>
    </location>
</feature>
<evidence type="ECO:0000256" key="9">
    <source>
        <dbReference type="ARBA" id="ARBA00022927"/>
    </source>
</evidence>
<dbReference type="Pfam" id="PF04815">
    <property type="entry name" value="Sec23_helical"/>
    <property type="match status" value="1"/>
</dbReference>
<dbReference type="InterPro" id="IPR006895">
    <property type="entry name" value="Znf_Sec23_Sec24"/>
</dbReference>
<dbReference type="SUPFAM" id="SSF81995">
    <property type="entry name" value="beta-sandwich domain of Sec23/24"/>
    <property type="match status" value="1"/>
</dbReference>
<dbReference type="OrthoDB" id="49016at2759"/>
<evidence type="ECO:0000256" key="6">
    <source>
        <dbReference type="ARBA" id="ARBA00022490"/>
    </source>
</evidence>
<dbReference type="Gene3D" id="3.40.20.10">
    <property type="entry name" value="Severin"/>
    <property type="match status" value="1"/>
</dbReference>
<dbReference type="InterPro" id="IPR029006">
    <property type="entry name" value="ADF-H/Gelsolin-like_dom_sf"/>
</dbReference>
<dbReference type="InterPro" id="IPR036465">
    <property type="entry name" value="vWFA_dom_sf"/>
</dbReference>
<feature type="domain" description="Zinc finger Sec23/Sec24-type" evidence="13">
    <location>
        <begin position="12"/>
        <end position="48"/>
    </location>
</feature>
<feature type="domain" description="Sec23/Sec24 trunk" evidence="14">
    <location>
        <begin position="85"/>
        <end position="319"/>
    </location>
</feature>
<dbReference type="InterPro" id="IPR050550">
    <property type="entry name" value="SEC23_SEC24_subfamily"/>
</dbReference>
<dbReference type="GO" id="GO:0000139">
    <property type="term" value="C:Golgi membrane"/>
    <property type="evidence" value="ECO:0007669"/>
    <property type="project" value="UniProtKB-SubCell"/>
</dbReference>
<evidence type="ECO:0000256" key="11">
    <source>
        <dbReference type="ARBA" id="ARBA00023136"/>
    </source>
</evidence>
<name>A0A367KM43_RHIST</name>
<evidence type="ECO:0000256" key="5">
    <source>
        <dbReference type="ARBA" id="ARBA00022448"/>
    </source>
</evidence>
<protein>
    <submittedName>
        <fullName evidence="17">COPII subunit</fullName>
    </submittedName>
</protein>
<comment type="similarity">
    <text evidence="4">Belongs to the SEC23/SEC24 family. SEC24 subfamily.</text>
</comment>
<dbReference type="SUPFAM" id="SSF81811">
    <property type="entry name" value="Helical domain of Sec23/24"/>
    <property type="match status" value="1"/>
</dbReference>